<gene>
    <name evidence="2" type="ordered locus">CPF_2131</name>
</gene>
<dbReference type="PaxDb" id="195103-CPF_2131"/>
<dbReference type="EMBL" id="CP000246">
    <property type="protein sequence ID" value="ABG83393.1"/>
    <property type="molecule type" value="Genomic_DNA"/>
</dbReference>
<proteinExistence type="predicted"/>
<dbReference type="RefSeq" id="WP_003478392.1">
    <property type="nucleotide sequence ID" value="NC_008261.1"/>
</dbReference>
<dbReference type="STRING" id="195103.CPF_2131"/>
<evidence type="ECO:0000313" key="3">
    <source>
        <dbReference type="Proteomes" id="UP000001823"/>
    </source>
</evidence>
<reference evidence="2 3" key="1">
    <citation type="journal article" date="2006" name="Genome Res.">
        <title>Skewed genomic variability in strains of the toxigenic bacterial pathogen, Clostridium perfringens.</title>
        <authorList>
            <person name="Myers G.S."/>
            <person name="Rasko D.A."/>
            <person name="Cheung J.K."/>
            <person name="Ravel J."/>
            <person name="Seshadri R."/>
            <person name="Deboy R.T."/>
            <person name="Ren Q."/>
            <person name="Varga J."/>
            <person name="Awad M.M."/>
            <person name="Brinkac L.M."/>
            <person name="Daugherty S.C."/>
            <person name="Haft D.H."/>
            <person name="Dodson R.J."/>
            <person name="Madupu R."/>
            <person name="Nelson W.C."/>
            <person name="Rosovitz M.J."/>
            <person name="Sullivan S.A."/>
            <person name="Khouri H."/>
            <person name="Dimitrov G.I."/>
            <person name="Watkins K.L."/>
            <person name="Mulligan S."/>
            <person name="Benton J."/>
            <person name="Radune D."/>
            <person name="Fisher D.J."/>
            <person name="Atkins H.S."/>
            <person name="Hiscox T."/>
            <person name="Jost B.H."/>
            <person name="Billington S.J."/>
            <person name="Songer J.G."/>
            <person name="McClane B.A."/>
            <person name="Titball R.W."/>
            <person name="Rood J.I."/>
            <person name="Melville S.B."/>
            <person name="Paulsen I.T."/>
        </authorList>
    </citation>
    <scope>NUCLEOTIDE SEQUENCE [LARGE SCALE GENOMIC DNA]</scope>
    <source>
        <strain evidence="3">ATCC 13124 / DSM 756 / JCM 1290 / NCIMB 6125 / NCTC 8237 / S 107 / Type A</strain>
    </source>
</reference>
<dbReference type="CDD" id="cd08563">
    <property type="entry name" value="GDPD_TtGDE_like"/>
    <property type="match status" value="1"/>
</dbReference>
<dbReference type="Proteomes" id="UP000001823">
    <property type="component" value="Chromosome"/>
</dbReference>
<dbReference type="eggNOG" id="COG0584">
    <property type="taxonomic scope" value="Bacteria"/>
</dbReference>
<dbReference type="Pfam" id="PF03009">
    <property type="entry name" value="GDPD"/>
    <property type="match status" value="1"/>
</dbReference>
<dbReference type="SUPFAM" id="SSF51695">
    <property type="entry name" value="PLC-like phosphodiesterases"/>
    <property type="match status" value="1"/>
</dbReference>
<organism evidence="2 3">
    <name type="scientific">Clostridium perfringens (strain ATCC 13124 / DSM 756 / JCM 1290 / NCIMB 6125 / NCTC 8237 / Type A)</name>
    <dbReference type="NCBI Taxonomy" id="195103"/>
    <lineage>
        <taxon>Bacteria</taxon>
        <taxon>Bacillati</taxon>
        <taxon>Bacillota</taxon>
        <taxon>Clostridia</taxon>
        <taxon>Eubacteriales</taxon>
        <taxon>Clostridiaceae</taxon>
        <taxon>Clostridium</taxon>
    </lineage>
</organism>
<dbReference type="PANTHER" id="PTHR46211:SF1">
    <property type="entry name" value="GLYCEROPHOSPHODIESTER PHOSPHODIESTERASE, CYTOPLASMIC"/>
    <property type="match status" value="1"/>
</dbReference>
<sequence length="238" mass="27580">MKVFAHRGFSYRYPENTLLAFKEALKLDIYGIELDVHKSKDGKLVIIHDEDIKRTFNGNGKVKDYTFEELRSFKCNKEGFENNDDCKISLLEDVFNLIKDKDIVLNIEIKNDVIDYENIEKDVLDLIKEYNLERKILISSFNHKALEKVKKLNVDIKLGVLYEKEMPNILDIAKSLNAYAIHPAKSLVSEELVEKAHNEGVKVNVYTVNEKEDIDKLKNYGVDAIFTDQAKMALEYLK</sequence>
<keyword evidence="3" id="KW-1185">Reference proteome</keyword>
<name>A0A0H2YSF0_CLOP1</name>
<dbReference type="HOGENOM" id="CLU_030006_3_5_9"/>
<protein>
    <submittedName>
        <fullName evidence="2">Glycerophosphoryl diester phosphodiesterase family protein</fullName>
    </submittedName>
</protein>
<evidence type="ECO:0000313" key="2">
    <source>
        <dbReference type="EMBL" id="ABG83393.1"/>
    </source>
</evidence>
<dbReference type="PROSITE" id="PS51704">
    <property type="entry name" value="GP_PDE"/>
    <property type="match status" value="1"/>
</dbReference>
<dbReference type="InterPro" id="IPR017946">
    <property type="entry name" value="PLC-like_Pdiesterase_TIM-brl"/>
</dbReference>
<dbReference type="Gene3D" id="3.20.20.190">
    <property type="entry name" value="Phosphatidylinositol (PI) phosphodiesterase"/>
    <property type="match status" value="1"/>
</dbReference>
<dbReference type="GO" id="GO:0006629">
    <property type="term" value="P:lipid metabolic process"/>
    <property type="evidence" value="ECO:0007669"/>
    <property type="project" value="InterPro"/>
</dbReference>
<feature type="domain" description="GP-PDE" evidence="1">
    <location>
        <begin position="1"/>
        <end position="237"/>
    </location>
</feature>
<dbReference type="AlphaFoldDB" id="A0A0H2YSF0"/>
<dbReference type="InterPro" id="IPR030395">
    <property type="entry name" value="GP_PDE_dom"/>
</dbReference>
<accession>A0A0H2YSF0</accession>
<dbReference type="PANTHER" id="PTHR46211">
    <property type="entry name" value="GLYCEROPHOSPHORYL DIESTER PHOSPHODIESTERASE"/>
    <property type="match status" value="1"/>
</dbReference>
<evidence type="ECO:0000259" key="1">
    <source>
        <dbReference type="PROSITE" id="PS51704"/>
    </source>
</evidence>
<dbReference type="KEGG" id="cpf:CPF_2131"/>
<dbReference type="GO" id="GO:0008081">
    <property type="term" value="F:phosphoric diester hydrolase activity"/>
    <property type="evidence" value="ECO:0007669"/>
    <property type="project" value="InterPro"/>
</dbReference>